<keyword evidence="4" id="KW-1185">Reference proteome</keyword>
<dbReference type="SUPFAM" id="SSF51735">
    <property type="entry name" value="NAD(P)-binding Rossmann-fold domains"/>
    <property type="match status" value="1"/>
</dbReference>
<dbReference type="InterPro" id="IPR036291">
    <property type="entry name" value="NAD(P)-bd_dom_sf"/>
</dbReference>
<evidence type="ECO:0000313" key="4">
    <source>
        <dbReference type="Proteomes" id="UP000504637"/>
    </source>
</evidence>
<feature type="domain" description="NmrA-like" evidence="3">
    <location>
        <begin position="7"/>
        <end position="234"/>
    </location>
</feature>
<dbReference type="CDD" id="cd05259">
    <property type="entry name" value="PCBER_SDR_a"/>
    <property type="match status" value="1"/>
</dbReference>
<dbReference type="RefSeq" id="XP_033461231.1">
    <property type="nucleotide sequence ID" value="XM_033604450.1"/>
</dbReference>
<keyword evidence="2" id="KW-0560">Oxidoreductase</keyword>
<dbReference type="PANTHER" id="PTHR47706">
    <property type="entry name" value="NMRA-LIKE FAMILY PROTEIN"/>
    <property type="match status" value="1"/>
</dbReference>
<dbReference type="OrthoDB" id="9984533at2759"/>
<name>A0A6J3M873_9PEZI</name>
<evidence type="ECO:0000259" key="3">
    <source>
        <dbReference type="Pfam" id="PF05368"/>
    </source>
</evidence>
<gene>
    <name evidence="5" type="ORF">K489DRAFT_378605</name>
</gene>
<dbReference type="GO" id="GO:0016491">
    <property type="term" value="F:oxidoreductase activity"/>
    <property type="evidence" value="ECO:0007669"/>
    <property type="project" value="UniProtKB-KW"/>
</dbReference>
<accession>A0A6J3M873</accession>
<evidence type="ECO:0000256" key="1">
    <source>
        <dbReference type="ARBA" id="ARBA00022857"/>
    </source>
</evidence>
<keyword evidence="1" id="KW-0521">NADP</keyword>
<dbReference type="Gene3D" id="3.90.25.10">
    <property type="entry name" value="UDP-galactose 4-epimerase, domain 1"/>
    <property type="match status" value="1"/>
</dbReference>
<reference evidence="5" key="1">
    <citation type="submission" date="2020-01" db="EMBL/GenBank/DDBJ databases">
        <authorList>
            <consortium name="DOE Joint Genome Institute"/>
            <person name="Haridas S."/>
            <person name="Albert R."/>
            <person name="Binder M."/>
            <person name="Bloem J."/>
            <person name="Labutti K."/>
            <person name="Salamov A."/>
            <person name="Andreopoulos B."/>
            <person name="Baker S.E."/>
            <person name="Barry K."/>
            <person name="Bills G."/>
            <person name="Bluhm B.H."/>
            <person name="Cannon C."/>
            <person name="Castanera R."/>
            <person name="Culley D.E."/>
            <person name="Daum C."/>
            <person name="Ezra D."/>
            <person name="Gonzalez J.B."/>
            <person name="Henrissat B."/>
            <person name="Kuo A."/>
            <person name="Liang C."/>
            <person name="Lipzen A."/>
            <person name="Lutzoni F."/>
            <person name="Magnuson J."/>
            <person name="Mondo S."/>
            <person name="Nolan M."/>
            <person name="Ohm R."/>
            <person name="Pangilinan J."/>
            <person name="Park H.-J."/>
            <person name="Ramirez L."/>
            <person name="Alfaro M."/>
            <person name="Sun H."/>
            <person name="Tritt A."/>
            <person name="Yoshinaga Y."/>
            <person name="Zwiers L.-H."/>
            <person name="Turgeon B.G."/>
            <person name="Goodwin S.B."/>
            <person name="Spatafora J.W."/>
            <person name="Crous P.W."/>
            <person name="Grigoriev I.V."/>
        </authorList>
    </citation>
    <scope>NUCLEOTIDE SEQUENCE</scope>
    <source>
        <strain evidence="5">CBS 342.82</strain>
    </source>
</reference>
<proteinExistence type="predicted"/>
<dbReference type="Proteomes" id="UP000504637">
    <property type="component" value="Unplaced"/>
</dbReference>
<dbReference type="Gene3D" id="3.40.50.720">
    <property type="entry name" value="NAD(P)-binding Rossmann-like Domain"/>
    <property type="match status" value="1"/>
</dbReference>
<sequence>MSSSILKNVVLVGASGSIGKVILDALVQAPQLHITVLTRSSSSHTFPANVTVRPSDFSEADLTAAFKGQDAVISAVGATAFAEQKKFVDASIAAGVKRFIPSEFSSNTLSPAVCELLPLFGQKLEILEYLKTKESSSFTWTAIWTALLFDWGLSNGFLEYDIAGKSATIWDGGNSKFTLTNAEQLGRSVIATLERPVQTANKNLYVASVETSQKEILEAFEAASGSKFTVVNTTTKEQVAAAQEKLSKGDFSGAFALVRATSFATIPNLRANYVKDEQLSNDLLSLKFESVQETAARVVAAAAK</sequence>
<dbReference type="AlphaFoldDB" id="A0A6J3M873"/>
<evidence type="ECO:0000256" key="2">
    <source>
        <dbReference type="ARBA" id="ARBA00023002"/>
    </source>
</evidence>
<organism evidence="5">
    <name type="scientific">Dissoconium aciculare CBS 342.82</name>
    <dbReference type="NCBI Taxonomy" id="1314786"/>
    <lineage>
        <taxon>Eukaryota</taxon>
        <taxon>Fungi</taxon>
        <taxon>Dikarya</taxon>
        <taxon>Ascomycota</taxon>
        <taxon>Pezizomycotina</taxon>
        <taxon>Dothideomycetes</taxon>
        <taxon>Dothideomycetidae</taxon>
        <taxon>Mycosphaerellales</taxon>
        <taxon>Dissoconiaceae</taxon>
        <taxon>Dissoconium</taxon>
    </lineage>
</organism>
<dbReference type="InterPro" id="IPR051609">
    <property type="entry name" value="NmrA/Isoflavone_reductase-like"/>
</dbReference>
<reference evidence="5" key="3">
    <citation type="submission" date="2025-08" db="UniProtKB">
        <authorList>
            <consortium name="RefSeq"/>
        </authorList>
    </citation>
    <scope>IDENTIFICATION</scope>
    <source>
        <strain evidence="5">CBS 342.82</strain>
    </source>
</reference>
<dbReference type="GeneID" id="54362250"/>
<dbReference type="InterPro" id="IPR008030">
    <property type="entry name" value="NmrA-like"/>
</dbReference>
<evidence type="ECO:0000313" key="5">
    <source>
        <dbReference type="RefSeq" id="XP_033461231.1"/>
    </source>
</evidence>
<dbReference type="PANTHER" id="PTHR47706:SF9">
    <property type="entry name" value="NMRA-LIKE DOMAIN-CONTAINING PROTEIN-RELATED"/>
    <property type="match status" value="1"/>
</dbReference>
<dbReference type="Pfam" id="PF05368">
    <property type="entry name" value="NmrA"/>
    <property type="match status" value="1"/>
</dbReference>
<dbReference type="InterPro" id="IPR045312">
    <property type="entry name" value="PCBER-like"/>
</dbReference>
<protein>
    <submittedName>
        <fullName evidence="5">NmrA-like family protein</fullName>
    </submittedName>
</protein>
<reference evidence="5" key="2">
    <citation type="submission" date="2020-04" db="EMBL/GenBank/DDBJ databases">
        <authorList>
            <consortium name="NCBI Genome Project"/>
        </authorList>
    </citation>
    <scope>NUCLEOTIDE SEQUENCE</scope>
    <source>
        <strain evidence="5">CBS 342.82</strain>
    </source>
</reference>